<feature type="binding site" evidence="9">
    <location>
        <begin position="226"/>
        <end position="227"/>
    </location>
    <ligand>
        <name>sn-glycerol 1-phosphate</name>
        <dbReference type="ChEBI" id="CHEBI:57685"/>
    </ligand>
</feature>
<dbReference type="GO" id="GO:0046474">
    <property type="term" value="P:glycerophospholipid biosynthetic process"/>
    <property type="evidence" value="ECO:0007669"/>
    <property type="project" value="UniProtKB-UniRule"/>
</dbReference>
<dbReference type="Pfam" id="PF01884">
    <property type="entry name" value="PcrB"/>
    <property type="match status" value="1"/>
</dbReference>
<keyword evidence="6 9" id="KW-0594">Phospholipid biosynthesis</keyword>
<evidence type="ECO:0000256" key="6">
    <source>
        <dbReference type="ARBA" id="ARBA00023209"/>
    </source>
</evidence>
<proteinExistence type="inferred from homology"/>
<dbReference type="EMBL" id="QEWP01000001">
    <property type="protein sequence ID" value="PWE01271.1"/>
    <property type="molecule type" value="Genomic_DNA"/>
</dbReference>
<evidence type="ECO:0000256" key="4">
    <source>
        <dbReference type="ARBA" id="ARBA00022842"/>
    </source>
</evidence>
<keyword evidence="5 9" id="KW-0443">Lipid metabolism</keyword>
<keyword evidence="2 9" id="KW-0808">Transferase</keyword>
<feature type="binding site" evidence="9">
    <location>
        <begin position="173"/>
        <end position="179"/>
    </location>
    <ligand>
        <name>sn-glycerol 1-phosphate</name>
        <dbReference type="ChEBI" id="CHEBI:57685"/>
    </ligand>
</feature>
<dbReference type="HAMAP" id="MF_00112">
    <property type="entry name" value="GGGP_HepGP_synthase"/>
    <property type="match status" value="1"/>
</dbReference>
<dbReference type="EC" id="2.5.1.41" evidence="9"/>
<feature type="binding site" evidence="9">
    <location>
        <position position="54"/>
    </location>
    <ligand>
        <name>Mg(2+)</name>
        <dbReference type="ChEBI" id="CHEBI:18420"/>
    </ligand>
</feature>
<comment type="cofactor">
    <cofactor evidence="9">
        <name>Mg(2+)</name>
        <dbReference type="ChEBI" id="CHEBI:18420"/>
    </cofactor>
</comment>
<keyword evidence="11" id="KW-1185">Reference proteome</keyword>
<dbReference type="GO" id="GO:0000287">
    <property type="term" value="F:magnesium ion binding"/>
    <property type="evidence" value="ECO:0007669"/>
    <property type="project" value="UniProtKB-UniRule"/>
</dbReference>
<evidence type="ECO:0000256" key="7">
    <source>
        <dbReference type="ARBA" id="ARBA00023264"/>
    </source>
</evidence>
<evidence type="ECO:0000256" key="3">
    <source>
        <dbReference type="ARBA" id="ARBA00022723"/>
    </source>
</evidence>
<dbReference type="NCBIfam" id="NF003198">
    <property type="entry name" value="PRK04169.1-2"/>
    <property type="match status" value="1"/>
</dbReference>
<accession>A0A2U2BDY8</accession>
<keyword evidence="1 9" id="KW-0444">Lipid biosynthesis</keyword>
<dbReference type="PANTHER" id="PTHR21235:SF22">
    <property type="entry name" value="GERANYLGERANYLGLYCERYL PHOSPHATE SYNTHASE"/>
    <property type="match status" value="1"/>
</dbReference>
<sequence>MRVKIQAYIENYRTNKKKMLALLIDPDKCHGKQLDDQAKLINHYKPQLILVGGSLTSYPVDEVVRFLKEKTEIPVVLYPGHPVQISFAADALLFLSMISGRNAELLIGAHVTAAPTIHKSGIETISTGYMLIDGGTPTSVEYISQTQPIPAKKTDIALATALAGQMLGLKMIYMDAGSGADQPVPSQMIEKVKDQLSVPLMIGGGIDTPNKLENAYNSGADIVVVGNALEKSPDLLKTFTEITLHS</sequence>
<comment type="caution">
    <text evidence="10">The sequence shown here is derived from an EMBL/GenBank/DDBJ whole genome shotgun (WGS) entry which is preliminary data.</text>
</comment>
<keyword evidence="7 9" id="KW-1208">Phospholipid metabolism</keyword>
<dbReference type="PANTHER" id="PTHR21235">
    <property type="entry name" value="IMIDAZOLE GLYCEROL PHOSPHATE SYNTHASE SUBUNIT HISF/H IGP SYNTHASE SUBUNIT HISF/H"/>
    <property type="match status" value="1"/>
</dbReference>
<evidence type="ECO:0000256" key="2">
    <source>
        <dbReference type="ARBA" id="ARBA00022679"/>
    </source>
</evidence>
<comment type="similarity">
    <text evidence="9">Belongs to the GGGP/HepGP synthase family. Group II subfamily.</text>
</comment>
<keyword evidence="4 9" id="KW-0460">Magnesium</keyword>
<evidence type="ECO:0000256" key="8">
    <source>
        <dbReference type="ARBA" id="ARBA00047288"/>
    </source>
</evidence>
<dbReference type="NCBIfam" id="TIGR01769">
    <property type="entry name" value="GGGP"/>
    <property type="match status" value="1"/>
</dbReference>
<evidence type="ECO:0000313" key="10">
    <source>
        <dbReference type="EMBL" id="PWE01271.1"/>
    </source>
</evidence>
<dbReference type="SUPFAM" id="SSF51395">
    <property type="entry name" value="FMN-linked oxidoreductases"/>
    <property type="match status" value="1"/>
</dbReference>
<feature type="binding site" evidence="9">
    <location>
        <begin position="204"/>
        <end position="205"/>
    </location>
    <ligand>
        <name>sn-glycerol 1-phosphate</name>
        <dbReference type="ChEBI" id="CHEBI:57685"/>
    </ligand>
</feature>
<dbReference type="OrthoDB" id="9807235at2"/>
<dbReference type="InterPro" id="IPR008205">
    <property type="entry name" value="GGGP_HepGP_synthase"/>
</dbReference>
<dbReference type="GO" id="GO:0005737">
    <property type="term" value="C:cytoplasm"/>
    <property type="evidence" value="ECO:0007669"/>
    <property type="project" value="InterPro"/>
</dbReference>
<comment type="catalytic activity">
    <reaction evidence="8 9">
        <text>sn-glycerol 1-phosphate + (2E,6E,10E)-geranylgeranyl diphosphate = sn-3-O-(geranylgeranyl)glycerol 1-phosphate + diphosphate</text>
        <dbReference type="Rhea" id="RHEA:23404"/>
        <dbReference type="ChEBI" id="CHEBI:33019"/>
        <dbReference type="ChEBI" id="CHEBI:57677"/>
        <dbReference type="ChEBI" id="CHEBI:57685"/>
        <dbReference type="ChEBI" id="CHEBI:58756"/>
        <dbReference type="EC" id="2.5.1.41"/>
    </reaction>
</comment>
<protein>
    <recommendedName>
        <fullName evidence="9">Geranylgeranylglyceryl phosphate synthase</fullName>
        <shortName evidence="9">GGGP synthase</shortName>
        <shortName evidence="9">GGGPS</shortName>
        <ecNumber evidence="9">2.5.1.41</ecNumber>
    </recommendedName>
    <alternativeName>
        <fullName evidence="9">(S)-3-O-geranylgeranylglyceryl phosphate synthase</fullName>
    </alternativeName>
    <alternativeName>
        <fullName evidence="9">Phosphoglycerol geranylgeranyltransferase</fullName>
    </alternativeName>
</protein>
<dbReference type="RefSeq" id="WP_109262725.1">
    <property type="nucleotide sequence ID" value="NZ_QEWP01000001.1"/>
</dbReference>
<dbReference type="Proteomes" id="UP000244956">
    <property type="component" value="Unassembled WGS sequence"/>
</dbReference>
<dbReference type="InterPro" id="IPR010946">
    <property type="entry name" value="GGGP_synth"/>
</dbReference>
<evidence type="ECO:0000256" key="9">
    <source>
        <dbReference type="HAMAP-Rule" id="MF_00112"/>
    </source>
</evidence>
<dbReference type="Gene3D" id="3.20.20.390">
    <property type="entry name" value="FMN-linked oxidoreductases"/>
    <property type="match status" value="1"/>
</dbReference>
<keyword evidence="3 9" id="KW-0479">Metal-binding</keyword>
<organism evidence="10 11">
    <name type="scientific">Marinilabilia rubra</name>
    <dbReference type="NCBI Taxonomy" id="2162893"/>
    <lineage>
        <taxon>Bacteria</taxon>
        <taxon>Pseudomonadati</taxon>
        <taxon>Bacteroidota</taxon>
        <taxon>Bacteroidia</taxon>
        <taxon>Marinilabiliales</taxon>
        <taxon>Marinilabiliaceae</taxon>
        <taxon>Marinilabilia</taxon>
    </lineage>
</organism>
<evidence type="ECO:0000313" key="11">
    <source>
        <dbReference type="Proteomes" id="UP000244956"/>
    </source>
</evidence>
<evidence type="ECO:0000256" key="5">
    <source>
        <dbReference type="ARBA" id="ARBA00023098"/>
    </source>
</evidence>
<dbReference type="InterPro" id="IPR038597">
    <property type="entry name" value="GGGP/HepGP_synthase_sf"/>
</dbReference>
<name>A0A2U2BDY8_9BACT</name>
<comment type="function">
    <text evidence="9">Prenyltransferase that catalyzes the transfer of the geranylgeranyl moiety of geranylgeranyl diphosphate (GGPP) to the C3 hydroxyl of sn-glycerol-1-phosphate (G1P).</text>
</comment>
<gene>
    <name evidence="10" type="ORF">DDZ16_01950</name>
</gene>
<dbReference type="AlphaFoldDB" id="A0A2U2BDY8"/>
<dbReference type="GO" id="GO:0047294">
    <property type="term" value="F:phosphoglycerol geranylgeranyltransferase activity"/>
    <property type="evidence" value="ECO:0007669"/>
    <property type="project" value="UniProtKB-UniRule"/>
</dbReference>
<dbReference type="NCBIfam" id="TIGR01768">
    <property type="entry name" value="GGGP-family"/>
    <property type="match status" value="1"/>
</dbReference>
<evidence type="ECO:0000256" key="1">
    <source>
        <dbReference type="ARBA" id="ARBA00022516"/>
    </source>
</evidence>
<feature type="binding site" evidence="9">
    <location>
        <position position="25"/>
    </location>
    <ligand>
        <name>Mg(2+)</name>
        <dbReference type="ChEBI" id="CHEBI:18420"/>
    </ligand>
</feature>
<dbReference type="GO" id="GO:0000107">
    <property type="term" value="F:imidazoleglycerol-phosphate synthase activity"/>
    <property type="evidence" value="ECO:0007669"/>
    <property type="project" value="TreeGrafter"/>
</dbReference>
<reference evidence="10 11" key="1">
    <citation type="submission" date="2018-05" db="EMBL/GenBank/DDBJ databases">
        <title>Marinilabilia rubrum sp. nov., isolated from saltern sediment.</title>
        <authorList>
            <person name="Zhang R."/>
        </authorList>
    </citation>
    <scope>NUCLEOTIDE SEQUENCE [LARGE SCALE GENOMIC DNA]</scope>
    <source>
        <strain evidence="10 11">WTE16</strain>
    </source>
</reference>
<dbReference type="InterPro" id="IPR050064">
    <property type="entry name" value="IGPS_HisA/HisF"/>
</dbReference>
<comment type="caution">
    <text evidence="9">Lacks conserved residue(s) required for the propagation of feature annotation.</text>
</comment>